<protein>
    <submittedName>
        <fullName evidence="2">Molecular chaperone TorD family protein</fullName>
    </submittedName>
</protein>
<dbReference type="EMBL" id="JABWMJ010000006">
    <property type="protein sequence ID" value="NUZ06853.1"/>
    <property type="molecule type" value="Genomic_DNA"/>
</dbReference>
<dbReference type="InterPro" id="IPR050289">
    <property type="entry name" value="TorD/DmsD_chaperones"/>
</dbReference>
<evidence type="ECO:0000256" key="1">
    <source>
        <dbReference type="ARBA" id="ARBA00023186"/>
    </source>
</evidence>
<gene>
    <name evidence="2" type="ORF">HQN59_13900</name>
</gene>
<proteinExistence type="predicted"/>
<comment type="caution">
    <text evidence="2">The sequence shown here is derived from an EMBL/GenBank/DDBJ whole genome shotgun (WGS) entry which is preliminary data.</text>
</comment>
<dbReference type="AlphaFoldDB" id="A0A7Y6NP91"/>
<evidence type="ECO:0000313" key="3">
    <source>
        <dbReference type="Proteomes" id="UP000529637"/>
    </source>
</evidence>
<dbReference type="SUPFAM" id="SSF89155">
    <property type="entry name" value="TorD-like"/>
    <property type="match status" value="1"/>
</dbReference>
<dbReference type="Pfam" id="PF02613">
    <property type="entry name" value="Nitrate_red_del"/>
    <property type="match status" value="1"/>
</dbReference>
<dbReference type="Gene3D" id="1.10.3480.10">
    <property type="entry name" value="TorD-like"/>
    <property type="match status" value="1"/>
</dbReference>
<dbReference type="InterPro" id="IPR020945">
    <property type="entry name" value="DMSO/NO3_reduct_chaperone"/>
</dbReference>
<organism evidence="2 3">
    <name type="scientific">Piscinibacter koreensis</name>
    <dbReference type="NCBI Taxonomy" id="2742824"/>
    <lineage>
        <taxon>Bacteria</taxon>
        <taxon>Pseudomonadati</taxon>
        <taxon>Pseudomonadota</taxon>
        <taxon>Betaproteobacteria</taxon>
        <taxon>Burkholderiales</taxon>
        <taxon>Sphaerotilaceae</taxon>
        <taxon>Piscinibacter</taxon>
    </lineage>
</organism>
<keyword evidence="1" id="KW-0143">Chaperone</keyword>
<dbReference type="Proteomes" id="UP000529637">
    <property type="component" value="Unassembled WGS sequence"/>
</dbReference>
<dbReference type="PANTHER" id="PTHR34227">
    <property type="entry name" value="CHAPERONE PROTEIN YCDY"/>
    <property type="match status" value="1"/>
</dbReference>
<dbReference type="PANTHER" id="PTHR34227:SF1">
    <property type="entry name" value="DIMETHYL SULFOXIDE REDUCTASE CHAPERONE-RELATED"/>
    <property type="match status" value="1"/>
</dbReference>
<evidence type="ECO:0000313" key="2">
    <source>
        <dbReference type="EMBL" id="NUZ06853.1"/>
    </source>
</evidence>
<keyword evidence="3" id="KW-1185">Reference proteome</keyword>
<accession>A0A7Y6NP91</accession>
<sequence>MRSASRPMTAPGTAAAARHEFDADAADERARADLYGLLAALFHEPPAPALLASLQAATTDAALDGAFLASGWRTLVEAARRVDGDAIADEYAALFLGLGKPEVFLYGSFHIAGTLNQKPLVDLRDDLRRLGLERPEHVEVTEDHVASLCEVMRVLIGDGTGAADLAAQQRFFDAHLRGWVDRLFEAIVEHPRADFYRAVAAFAKDFFAVEAQAFDLLAAGS</sequence>
<name>A0A7Y6NP91_9BURK</name>
<dbReference type="InterPro" id="IPR036411">
    <property type="entry name" value="TorD-like_sf"/>
</dbReference>
<reference evidence="2 3" key="1">
    <citation type="submission" date="2020-06" db="EMBL/GenBank/DDBJ databases">
        <title>Schlegella sp. ID0723 isolated from air conditioner.</title>
        <authorList>
            <person name="Kim D.Y."/>
            <person name="Kim D.-U."/>
        </authorList>
    </citation>
    <scope>NUCLEOTIDE SEQUENCE [LARGE SCALE GENOMIC DNA]</scope>
    <source>
        <strain evidence="2 3">ID0723</strain>
    </source>
</reference>